<evidence type="ECO:0000313" key="2">
    <source>
        <dbReference type="Proteomes" id="UP001150581"/>
    </source>
</evidence>
<name>A0ACC1IWF6_9FUNG</name>
<proteinExistence type="predicted"/>
<dbReference type="EMBL" id="JANBPG010000007">
    <property type="protein sequence ID" value="KAJ1902050.1"/>
    <property type="molecule type" value="Genomic_DNA"/>
</dbReference>
<protein>
    <submittedName>
        <fullName evidence="1">Uncharacterized protein</fullName>
    </submittedName>
</protein>
<accession>A0ACC1IWF6</accession>
<keyword evidence="2" id="KW-1185">Reference proteome</keyword>
<reference evidence="1" key="1">
    <citation type="submission" date="2022-07" db="EMBL/GenBank/DDBJ databases">
        <title>Phylogenomic reconstructions and comparative analyses of Kickxellomycotina fungi.</title>
        <authorList>
            <person name="Reynolds N.K."/>
            <person name="Stajich J.E."/>
            <person name="Barry K."/>
            <person name="Grigoriev I.V."/>
            <person name="Crous P."/>
            <person name="Smith M.E."/>
        </authorList>
    </citation>
    <scope>NUCLEOTIDE SEQUENCE</scope>
    <source>
        <strain evidence="1">Benny 63K</strain>
    </source>
</reference>
<organism evidence="1 2">
    <name type="scientific">Kickxella alabastrina</name>
    <dbReference type="NCBI Taxonomy" id="61397"/>
    <lineage>
        <taxon>Eukaryota</taxon>
        <taxon>Fungi</taxon>
        <taxon>Fungi incertae sedis</taxon>
        <taxon>Zoopagomycota</taxon>
        <taxon>Kickxellomycotina</taxon>
        <taxon>Kickxellomycetes</taxon>
        <taxon>Kickxellales</taxon>
        <taxon>Kickxellaceae</taxon>
        <taxon>Kickxella</taxon>
    </lineage>
</organism>
<sequence length="1107" mass="126790">MAIFRAEESRLKREIERCQALLHEQQTEGAREARMLAEKITQAESRIQSLQRERGELRQRVLRTEADLRAKQKECSALEKQQVSMLANPRPDRPLRDHAEAANAMCARLKAAMEKMRTGAEEDRRRLRALEQLARTLEQQKDAAEAELRTVAEQEYPRKIRVAEEDRRMREEQWREETRRLGVTLQEARDNAARYMAELGEATVHATALEAELQKAREQERLAAKDTRDQVDRAMDQLAATHNRMGDLERLSRQRAEESERVVRAAGGHVDELKAEVARLEAERARMLGELNGEIQALALDYRSAQRDFASSVKGADEERGRRLADAQREAMALRAELSELRGVLLKKEMAWKDKQVEIRGYLQAAADDYEALRKQSDAKQAALEQRLRALDEQAQASEAAWAEERSGLLTKLDGAHKDGYRLRDALDALQKEAAQTKADCDADLRRMALELGDVRADAEKAAVRWAEERRELQRAHREAVNALKEENALLEQGMRDTRVELELQLHEMQAELEYIERVRGEELDARDGQLADTESSVKTQARNNRELQIQLEARDAEHEMQVVAVELAAEEAQRALRRGHEQQMAALQDEHEQKLAASQDKHEQQMKALQGKHGQQMAAVRRENAALEALSEENNKLRNRAEDLAEENNALRSHAEDLAEGLAAAGAVRDDALSHYIGIMHDLADRHSVEKDAWKAEREAMRERVGRYQYREAMYAISQDYLLCMLDLKEDARAHMVREARSLYCELQDQAAVADDHMDAGNELALDLQRLLSLDSADGSSRADGDVPGAERMIDELRTWTRHAFIDDMERLQEARVAKVRIDADLRELKSMRVQGEIVETVGGMSAQYRRERARLEDDLAVANKNYQELQNLAAANRQAFESRIYELEAALNAELERQSGLLAANNSNNGGDRSMLEKGTAELQRLNAELEARIEGIGYEVEEERMEYERQLQAYDRQVRKMNQVLEQCEGDMASQVDDITQMHQYIVEIEGERAVMAEQSQFQINWLKENYTTAYRDLDNVLSNNGGGHNNLRQRIKYVEGLKSQILALKKENFEYLRERNRYKQHVVLLKSELDAYKEVGDAESIHSRALHTRRQTKSVQSKQ</sequence>
<comment type="caution">
    <text evidence="1">The sequence shown here is derived from an EMBL/GenBank/DDBJ whole genome shotgun (WGS) entry which is preliminary data.</text>
</comment>
<evidence type="ECO:0000313" key="1">
    <source>
        <dbReference type="EMBL" id="KAJ1902050.1"/>
    </source>
</evidence>
<dbReference type="Proteomes" id="UP001150581">
    <property type="component" value="Unassembled WGS sequence"/>
</dbReference>
<gene>
    <name evidence="1" type="ORF">LPJ66_000299</name>
</gene>